<feature type="domain" description="Ig-like" evidence="3">
    <location>
        <begin position="248"/>
        <end position="332"/>
    </location>
</feature>
<feature type="domain" description="Ig-like" evidence="3">
    <location>
        <begin position="30"/>
        <end position="110"/>
    </location>
</feature>
<protein>
    <recommendedName>
        <fullName evidence="3">Ig-like domain-containing protein</fullName>
    </recommendedName>
</protein>
<proteinExistence type="predicted"/>
<evidence type="ECO:0000259" key="3">
    <source>
        <dbReference type="PROSITE" id="PS50835"/>
    </source>
</evidence>
<feature type="transmembrane region" description="Helical" evidence="2">
    <location>
        <begin position="448"/>
        <end position="467"/>
    </location>
</feature>
<dbReference type="InterPro" id="IPR003599">
    <property type="entry name" value="Ig_sub"/>
</dbReference>
<name>A0A3B4ZTG1_9TELE</name>
<dbReference type="Gene3D" id="2.60.40.10">
    <property type="entry name" value="Immunoglobulins"/>
    <property type="match status" value="4"/>
</dbReference>
<dbReference type="SUPFAM" id="SSF48726">
    <property type="entry name" value="Immunoglobulin"/>
    <property type="match status" value="4"/>
</dbReference>
<dbReference type="SMART" id="SM00407">
    <property type="entry name" value="IGc1"/>
    <property type="match status" value="1"/>
</dbReference>
<dbReference type="SMART" id="SM00409">
    <property type="entry name" value="IG"/>
    <property type="match status" value="3"/>
</dbReference>
<dbReference type="InterPro" id="IPR007110">
    <property type="entry name" value="Ig-like_dom"/>
</dbReference>
<dbReference type="AlphaFoldDB" id="A0A3B4ZTG1"/>
<feature type="domain" description="Ig-like" evidence="3">
    <location>
        <begin position="339"/>
        <end position="437"/>
    </location>
</feature>
<dbReference type="PROSITE" id="PS50835">
    <property type="entry name" value="IG_LIKE"/>
    <property type="match status" value="4"/>
</dbReference>
<reference evidence="4" key="1">
    <citation type="submission" date="2023-09" db="UniProtKB">
        <authorList>
            <consortium name="Ensembl"/>
        </authorList>
    </citation>
    <scope>IDENTIFICATION</scope>
</reference>
<dbReference type="Ensembl" id="ENSSPAT00000012389.1">
    <property type="protein sequence ID" value="ENSSPAP00000012183.1"/>
    <property type="gene ID" value="ENSSPAG00000009240.1"/>
</dbReference>
<dbReference type="STRING" id="144197.ENSSPAP00000012183"/>
<sequence>VWKRKTGLMLCTYKISHTLNQSPAEMKRPGEMVKMSCTVSGFDMSSYHIHWTRKRAGSSMEWIGRMRAGSNAEYSSTFQSRFVQSYHLPSSTAYLDVKRLTAEDSGVYFCALEMQHCDALDYWGGGTKVMVSSETPAAPTVFPLVLSCSATGDKVTLGCLARDFYPQSLTFQWNDASGNKLVSQQYPSVQTNKKYAGVSLIQVSRSDGDSLSYQCSVTHSGTIYMKKASKAPITVTLNPPSANKIFNNNQAELECVVAGQDEAIVSETKIFWQINGEHVSDDIKETAHSEGNQYNKTSTLTLSRTDWARVRKVRCSAIREDVTPVIQDLTVHKGDGTEPKVTVHILPEEDIGQEVTLVCLVSSSTLQDYYIAWSEDKGQNTGVFTDGVNFPPQKTENGYSVTSLYTTTKEKWNGDYKINCNVWSAGRDKPMKPRGVSKVFWTTAHQQSALICLGHFFLLLSFLKLFFSTIILKQSLISLKYNLATVYLSLLFSVSSYLSDCCEFCLFFIGRG</sequence>
<organism evidence="4">
    <name type="scientific">Stegastes partitus</name>
    <name type="common">bicolor damselfish</name>
    <dbReference type="NCBI Taxonomy" id="144197"/>
    <lineage>
        <taxon>Eukaryota</taxon>
        <taxon>Metazoa</taxon>
        <taxon>Chordata</taxon>
        <taxon>Craniata</taxon>
        <taxon>Vertebrata</taxon>
        <taxon>Euteleostomi</taxon>
        <taxon>Actinopterygii</taxon>
        <taxon>Neopterygii</taxon>
        <taxon>Teleostei</taxon>
        <taxon>Neoteleostei</taxon>
        <taxon>Acanthomorphata</taxon>
        <taxon>Ovalentaria</taxon>
        <taxon>Pomacentridae</taxon>
        <taxon>Stegastes</taxon>
    </lineage>
</organism>
<feature type="domain" description="Ig-like" evidence="3">
    <location>
        <begin position="139"/>
        <end position="236"/>
    </location>
</feature>
<dbReference type="InterPro" id="IPR036179">
    <property type="entry name" value="Ig-like_dom_sf"/>
</dbReference>
<evidence type="ECO:0000256" key="1">
    <source>
        <dbReference type="ARBA" id="ARBA00023319"/>
    </source>
</evidence>
<dbReference type="InterPro" id="IPR013783">
    <property type="entry name" value="Ig-like_fold"/>
</dbReference>
<evidence type="ECO:0000256" key="2">
    <source>
        <dbReference type="SAM" id="Phobius"/>
    </source>
</evidence>
<dbReference type="PANTHER" id="PTHR23411">
    <property type="entry name" value="TAPASIN"/>
    <property type="match status" value="1"/>
</dbReference>
<keyword evidence="2" id="KW-0472">Membrane</keyword>
<feature type="transmembrane region" description="Helical" evidence="2">
    <location>
        <begin position="479"/>
        <end position="498"/>
    </location>
</feature>
<dbReference type="InterPro" id="IPR050380">
    <property type="entry name" value="Immune_Resp_Modulators"/>
</dbReference>
<dbReference type="SMART" id="SM00406">
    <property type="entry name" value="IGv"/>
    <property type="match status" value="1"/>
</dbReference>
<dbReference type="Pfam" id="PF07654">
    <property type="entry name" value="C1-set"/>
    <property type="match status" value="3"/>
</dbReference>
<evidence type="ECO:0000313" key="4">
    <source>
        <dbReference type="Ensembl" id="ENSSPAP00000012183.1"/>
    </source>
</evidence>
<accession>A0A3B4ZTG1</accession>
<dbReference type="InterPro" id="IPR013106">
    <property type="entry name" value="Ig_V-set"/>
</dbReference>
<keyword evidence="2" id="KW-1133">Transmembrane helix</keyword>
<dbReference type="Pfam" id="PF07686">
    <property type="entry name" value="V-set"/>
    <property type="match status" value="1"/>
</dbReference>
<keyword evidence="2" id="KW-0812">Transmembrane</keyword>
<dbReference type="InterPro" id="IPR003597">
    <property type="entry name" value="Ig_C1-set"/>
</dbReference>
<keyword evidence="1" id="KW-0393">Immunoglobulin domain</keyword>
<dbReference type="GeneTree" id="ENSGT01020000230358"/>